<dbReference type="Pfam" id="PF21413">
    <property type="entry name" value="SHQ1-like_CS"/>
    <property type="match status" value="1"/>
</dbReference>
<sequence length="449" mass="50790">MLTPRFTCSQDDDAVIVSLYVPSIRATEVSILVEGTSFTINVNPYFLRINFPSPVVEDDASSALYDPSSGYMTVKLAKAVKGEQFQDLDMLGKLMAPSTSSPATNRKPMIEVLDGDDEEAKKAWLMQERDTLLDAEKHNWNLPPPLPDTPFSTSLTHPYGFLNLHSGYFPRATDTENEVNTYGEDAERLSEGERWEKMRAHEEEKWDPEHYIADFMDDAMIREILAQDAPFFDLLHEPITFTDDENLIMIQLPQREFLLTPELNRNLYLTIVPILFSTAYDALTTFSEPTSQSAWTISVLAAPFVSLNSLPANCTLLSALVSCYRRALAYPLYRSWALCEGVRREAAQILRKGRRGVGKLLFWTRAVLDAGGPYAAYARVWVDDYLRWVQMHASDETFLSLADELSALHISKVDIGWPLQELEEAAQEMQQGDSDDESDQQEHMLPAPL</sequence>
<dbReference type="InterPro" id="IPR008978">
    <property type="entry name" value="HSP20-like_chaperone"/>
</dbReference>
<comment type="similarity">
    <text evidence="1">Belongs to the SHQ1 family.</text>
</comment>
<dbReference type="OrthoDB" id="73639at2759"/>
<dbReference type="InterPro" id="IPR007009">
    <property type="entry name" value="Shq1_C"/>
</dbReference>
<dbReference type="SUPFAM" id="SSF49764">
    <property type="entry name" value="HSP20-like chaperones"/>
    <property type="match status" value="1"/>
</dbReference>
<dbReference type="GO" id="GO:0000493">
    <property type="term" value="P:box H/ACA snoRNP assembly"/>
    <property type="evidence" value="ECO:0007669"/>
    <property type="project" value="InterPro"/>
</dbReference>
<organism evidence="4 5">
    <name type="scientific">Dacryopinax primogenitus (strain DJM 731)</name>
    <name type="common">Brown rot fungus</name>
    <dbReference type="NCBI Taxonomy" id="1858805"/>
    <lineage>
        <taxon>Eukaryota</taxon>
        <taxon>Fungi</taxon>
        <taxon>Dikarya</taxon>
        <taxon>Basidiomycota</taxon>
        <taxon>Agaricomycotina</taxon>
        <taxon>Dacrymycetes</taxon>
        <taxon>Dacrymycetales</taxon>
        <taxon>Dacrymycetaceae</taxon>
        <taxon>Dacryopinax</taxon>
    </lineage>
</organism>
<gene>
    <name evidence="4" type="ORF">DACRYDRAFT_113778</name>
</gene>
<feature type="domain" description="CS" evidence="3">
    <location>
        <begin position="1"/>
        <end position="89"/>
    </location>
</feature>
<dbReference type="Proteomes" id="UP000030653">
    <property type="component" value="Unassembled WGS sequence"/>
</dbReference>
<dbReference type="PANTHER" id="PTHR12967:SF0">
    <property type="entry name" value="PROTEIN SHQ1 HOMOLOG"/>
    <property type="match status" value="1"/>
</dbReference>
<dbReference type="STRING" id="1858805.M5GGM1"/>
<accession>M5GGM1</accession>
<evidence type="ECO:0000256" key="2">
    <source>
        <dbReference type="SAM" id="MobiDB-lite"/>
    </source>
</evidence>
<evidence type="ECO:0000313" key="5">
    <source>
        <dbReference type="Proteomes" id="UP000030653"/>
    </source>
</evidence>
<dbReference type="OMA" id="HNIESAW"/>
<dbReference type="PROSITE" id="PS51203">
    <property type="entry name" value="CS"/>
    <property type="match status" value="1"/>
</dbReference>
<dbReference type="AlphaFoldDB" id="M5GGM1"/>
<dbReference type="Gene3D" id="2.60.40.790">
    <property type="match status" value="1"/>
</dbReference>
<dbReference type="GO" id="GO:0005737">
    <property type="term" value="C:cytoplasm"/>
    <property type="evidence" value="ECO:0007669"/>
    <property type="project" value="TreeGrafter"/>
</dbReference>
<protein>
    <submittedName>
        <fullName evidence="4">SHQ1-domain-containing protein</fullName>
    </submittedName>
</protein>
<dbReference type="InterPro" id="IPR039742">
    <property type="entry name" value="Shq1"/>
</dbReference>
<dbReference type="GO" id="GO:0005654">
    <property type="term" value="C:nucleoplasm"/>
    <property type="evidence" value="ECO:0007669"/>
    <property type="project" value="TreeGrafter"/>
</dbReference>
<dbReference type="InterPro" id="IPR007052">
    <property type="entry name" value="CS_dom"/>
</dbReference>
<dbReference type="InterPro" id="IPR048696">
    <property type="entry name" value="SHQ1-like_CS"/>
</dbReference>
<reference evidence="4 5" key="1">
    <citation type="journal article" date="2012" name="Science">
        <title>The Paleozoic origin of enzymatic lignin decomposition reconstructed from 31 fungal genomes.</title>
        <authorList>
            <person name="Floudas D."/>
            <person name="Binder M."/>
            <person name="Riley R."/>
            <person name="Barry K."/>
            <person name="Blanchette R.A."/>
            <person name="Henrissat B."/>
            <person name="Martinez A.T."/>
            <person name="Otillar R."/>
            <person name="Spatafora J.W."/>
            <person name="Yadav J.S."/>
            <person name="Aerts A."/>
            <person name="Benoit I."/>
            <person name="Boyd A."/>
            <person name="Carlson A."/>
            <person name="Copeland A."/>
            <person name="Coutinho P.M."/>
            <person name="de Vries R.P."/>
            <person name="Ferreira P."/>
            <person name="Findley K."/>
            <person name="Foster B."/>
            <person name="Gaskell J."/>
            <person name="Glotzer D."/>
            <person name="Gorecki P."/>
            <person name="Heitman J."/>
            <person name="Hesse C."/>
            <person name="Hori C."/>
            <person name="Igarashi K."/>
            <person name="Jurgens J.A."/>
            <person name="Kallen N."/>
            <person name="Kersten P."/>
            <person name="Kohler A."/>
            <person name="Kuees U."/>
            <person name="Kumar T.K.A."/>
            <person name="Kuo A."/>
            <person name="LaButti K."/>
            <person name="Larrondo L.F."/>
            <person name="Lindquist E."/>
            <person name="Ling A."/>
            <person name="Lombard V."/>
            <person name="Lucas S."/>
            <person name="Lundell T."/>
            <person name="Martin R."/>
            <person name="McLaughlin D.J."/>
            <person name="Morgenstern I."/>
            <person name="Morin E."/>
            <person name="Murat C."/>
            <person name="Nagy L.G."/>
            <person name="Nolan M."/>
            <person name="Ohm R.A."/>
            <person name="Patyshakuliyeva A."/>
            <person name="Rokas A."/>
            <person name="Ruiz-Duenas F.J."/>
            <person name="Sabat G."/>
            <person name="Salamov A."/>
            <person name="Samejima M."/>
            <person name="Schmutz J."/>
            <person name="Slot J.C."/>
            <person name="St John F."/>
            <person name="Stenlid J."/>
            <person name="Sun H."/>
            <person name="Sun S."/>
            <person name="Syed K."/>
            <person name="Tsang A."/>
            <person name="Wiebenga A."/>
            <person name="Young D."/>
            <person name="Pisabarro A."/>
            <person name="Eastwood D.C."/>
            <person name="Martin F."/>
            <person name="Cullen D."/>
            <person name="Grigoriev I.V."/>
            <person name="Hibbett D.S."/>
        </authorList>
    </citation>
    <scope>NUCLEOTIDE SEQUENCE [LARGE SCALE GENOMIC DNA]</scope>
    <source>
        <strain evidence="4 5">DJM-731 SS1</strain>
    </source>
</reference>
<evidence type="ECO:0000259" key="3">
    <source>
        <dbReference type="PROSITE" id="PS51203"/>
    </source>
</evidence>
<proteinExistence type="inferred from homology"/>
<dbReference type="Pfam" id="PF04925">
    <property type="entry name" value="SHQ1"/>
    <property type="match status" value="1"/>
</dbReference>
<keyword evidence="5" id="KW-1185">Reference proteome</keyword>
<dbReference type="PANTHER" id="PTHR12967">
    <property type="entry name" value="PROTEIN SHQ1 HOMOLOG"/>
    <property type="match status" value="1"/>
</dbReference>
<name>M5GGM1_DACPD</name>
<dbReference type="GeneID" id="63684760"/>
<dbReference type="CDD" id="cd00298">
    <property type="entry name" value="ACD_sHsps_p23-like"/>
    <property type="match status" value="1"/>
</dbReference>
<dbReference type="EMBL" id="JH795856">
    <property type="protein sequence ID" value="EJU05728.1"/>
    <property type="molecule type" value="Genomic_DNA"/>
</dbReference>
<dbReference type="GO" id="GO:0051082">
    <property type="term" value="F:unfolded protein binding"/>
    <property type="evidence" value="ECO:0007669"/>
    <property type="project" value="TreeGrafter"/>
</dbReference>
<evidence type="ECO:0000256" key="1">
    <source>
        <dbReference type="ARBA" id="ARBA00005607"/>
    </source>
</evidence>
<feature type="region of interest" description="Disordered" evidence="2">
    <location>
        <begin position="425"/>
        <end position="449"/>
    </location>
</feature>
<evidence type="ECO:0000313" key="4">
    <source>
        <dbReference type="EMBL" id="EJU05728.1"/>
    </source>
</evidence>
<dbReference type="HOGENOM" id="CLU_030217_1_0_1"/>
<dbReference type="RefSeq" id="XP_040632622.1">
    <property type="nucleotide sequence ID" value="XM_040769698.1"/>
</dbReference>